<proteinExistence type="predicted"/>
<reference evidence="1" key="1">
    <citation type="submission" date="2018-02" db="EMBL/GenBank/DDBJ databases">
        <authorList>
            <person name="Cohen D.B."/>
            <person name="Kent A.D."/>
        </authorList>
    </citation>
    <scope>NUCLEOTIDE SEQUENCE</scope>
</reference>
<organism evidence="1">
    <name type="scientific">Fagus sylvatica</name>
    <name type="common">Beechnut</name>
    <dbReference type="NCBI Taxonomy" id="28930"/>
    <lineage>
        <taxon>Eukaryota</taxon>
        <taxon>Viridiplantae</taxon>
        <taxon>Streptophyta</taxon>
        <taxon>Embryophyta</taxon>
        <taxon>Tracheophyta</taxon>
        <taxon>Spermatophyta</taxon>
        <taxon>Magnoliopsida</taxon>
        <taxon>eudicotyledons</taxon>
        <taxon>Gunneridae</taxon>
        <taxon>Pentapetalae</taxon>
        <taxon>rosids</taxon>
        <taxon>fabids</taxon>
        <taxon>Fagales</taxon>
        <taxon>Fagaceae</taxon>
        <taxon>Fagus</taxon>
    </lineage>
</organism>
<protein>
    <recommendedName>
        <fullName evidence="2">Reverse transcriptase zinc-binding domain-containing protein</fullName>
    </recommendedName>
</protein>
<dbReference type="PANTHER" id="PTHR33116">
    <property type="entry name" value="REVERSE TRANSCRIPTASE ZINC-BINDING DOMAIN-CONTAINING PROTEIN-RELATED-RELATED"/>
    <property type="match status" value="1"/>
</dbReference>
<sequence length="291" mass="33084">MMEKASEAGCISDQILHLGFTLTWFEAISGLKVNLGKSKLVPVGEVPNIEALAGILGCKTHTLPMTYLELPWELNIRLRPYGILSLRNWRDVWLDGNVYTSQKVDVANRIDRIQRNFLWNGMGEGHKFPLVKWNTICTPYNQGGLAVKNLRLFNEAFLGKWLWRFGVEREALWRQVIEGKYGSLGGGWSSNIVQGLHGVGLWKHIRKGPLKQTYPDLFRLARSKDAFIGDYVEHRNGSIHWQLQLTRSVQDWEIESISSFLDLLYSTHAKGTGTDTLLWGPSGKQTFSVSR</sequence>
<name>A0A2N9HZN0_FAGSY</name>
<evidence type="ECO:0000313" key="1">
    <source>
        <dbReference type="EMBL" id="SPD17200.1"/>
    </source>
</evidence>
<dbReference type="AlphaFoldDB" id="A0A2N9HZN0"/>
<evidence type="ECO:0008006" key="2">
    <source>
        <dbReference type="Google" id="ProtNLM"/>
    </source>
</evidence>
<gene>
    <name evidence="1" type="ORF">FSB_LOCUS45082</name>
</gene>
<dbReference type="PANTHER" id="PTHR33116:SF78">
    <property type="entry name" value="OS12G0587133 PROTEIN"/>
    <property type="match status" value="1"/>
</dbReference>
<dbReference type="EMBL" id="OIVN01004412">
    <property type="protein sequence ID" value="SPD17200.1"/>
    <property type="molecule type" value="Genomic_DNA"/>
</dbReference>
<accession>A0A2N9HZN0</accession>